<sequence length="185" mass="21748">MFVNLKLDDCLDIIADEKTSDYKEMDNLQAEQLQTEAIYDSPLKDCVRLAVFKANTEKKSYSKELETIKKKCIIRKMLTNKSEDRDQSIQKLSCLLTDQHCRNLHSRHQRALEKVQKLNTDGFLLRTISQVCELLKQLTEDVACNPNFRDYIIHLVDLCSWPPWMETVYDKQTYFCDYVTLLNLV</sequence>
<reference evidence="3" key="1">
    <citation type="submission" date="2025-08" db="UniProtKB">
        <authorList>
            <consortium name="RefSeq"/>
        </authorList>
    </citation>
    <scope>IDENTIFICATION</scope>
    <source>
        <tissue evidence="3">Muscle</tissue>
    </source>
</reference>
<dbReference type="GeneID" id="111089669"/>
<dbReference type="InterPro" id="IPR048733">
    <property type="entry name" value="CFA69_ARM_dom"/>
</dbReference>
<organism evidence="2 3">
    <name type="scientific">Limulus polyphemus</name>
    <name type="common">Atlantic horseshoe crab</name>
    <dbReference type="NCBI Taxonomy" id="6850"/>
    <lineage>
        <taxon>Eukaryota</taxon>
        <taxon>Metazoa</taxon>
        <taxon>Ecdysozoa</taxon>
        <taxon>Arthropoda</taxon>
        <taxon>Chelicerata</taxon>
        <taxon>Merostomata</taxon>
        <taxon>Xiphosura</taxon>
        <taxon>Limulidae</taxon>
        <taxon>Limulus</taxon>
    </lineage>
</organism>
<evidence type="ECO:0000313" key="3">
    <source>
        <dbReference type="RefSeq" id="XP_022258286.1"/>
    </source>
</evidence>
<accession>A0ABM1TQY0</accession>
<feature type="non-terminal residue" evidence="3">
    <location>
        <position position="185"/>
    </location>
</feature>
<protein>
    <submittedName>
        <fullName evidence="3">Uncharacterized protein LOC111089669</fullName>
    </submittedName>
</protein>
<feature type="domain" description="Cilia- and flagella-associated protein 69 ARM repeats" evidence="1">
    <location>
        <begin position="89"/>
        <end position="177"/>
    </location>
</feature>
<evidence type="ECO:0000259" key="1">
    <source>
        <dbReference type="Pfam" id="PF21049"/>
    </source>
</evidence>
<name>A0ABM1TQY0_LIMPO</name>
<gene>
    <name evidence="3" type="primary">LOC111089669</name>
</gene>
<dbReference type="Proteomes" id="UP000694941">
    <property type="component" value="Unplaced"/>
</dbReference>
<dbReference type="Pfam" id="PF21049">
    <property type="entry name" value="CFA69_ARM_rpt"/>
    <property type="match status" value="1"/>
</dbReference>
<dbReference type="RefSeq" id="XP_022258286.1">
    <property type="nucleotide sequence ID" value="XM_022402578.1"/>
</dbReference>
<proteinExistence type="predicted"/>
<evidence type="ECO:0000313" key="2">
    <source>
        <dbReference type="Proteomes" id="UP000694941"/>
    </source>
</evidence>
<keyword evidence="2" id="KW-1185">Reference proteome</keyword>